<accession>A0A2S6N8M0</accession>
<sequence length="100" mass="11426">MALFISVTATTRQLDQRGFQGGIGRCEKPTAAPAVGDRDSVDRRKNVFRPNVRPVFALLAEINSDWPEFPRHQRSRAVEYWAYPRLFKSSRACKRVPIGH</sequence>
<dbReference type="AlphaFoldDB" id="A0A2S6N8M0"/>
<dbReference type="EMBL" id="NHSJ01000069">
    <property type="protein sequence ID" value="PPQ30963.1"/>
    <property type="molecule type" value="Genomic_DNA"/>
</dbReference>
<comment type="caution">
    <text evidence="1">The sequence shown here is derived from an EMBL/GenBank/DDBJ whole genome shotgun (WGS) entry which is preliminary data.</text>
</comment>
<gene>
    <name evidence="1" type="ORF">CCR94_10810</name>
</gene>
<protein>
    <submittedName>
        <fullName evidence="1">Uncharacterized protein</fullName>
    </submittedName>
</protein>
<evidence type="ECO:0000313" key="1">
    <source>
        <dbReference type="EMBL" id="PPQ30963.1"/>
    </source>
</evidence>
<organism evidence="1 2">
    <name type="scientific">Rhodoblastus sphagnicola</name>
    <dbReference type="NCBI Taxonomy" id="333368"/>
    <lineage>
        <taxon>Bacteria</taxon>
        <taxon>Pseudomonadati</taxon>
        <taxon>Pseudomonadota</taxon>
        <taxon>Alphaproteobacteria</taxon>
        <taxon>Hyphomicrobiales</taxon>
        <taxon>Rhodoblastaceae</taxon>
        <taxon>Rhodoblastus</taxon>
    </lineage>
</organism>
<keyword evidence="2" id="KW-1185">Reference proteome</keyword>
<proteinExistence type="predicted"/>
<evidence type="ECO:0000313" key="2">
    <source>
        <dbReference type="Proteomes" id="UP000239089"/>
    </source>
</evidence>
<dbReference type="Proteomes" id="UP000239089">
    <property type="component" value="Unassembled WGS sequence"/>
</dbReference>
<reference evidence="1 2" key="1">
    <citation type="journal article" date="2018" name="Arch. Microbiol.">
        <title>New insights into the metabolic potential of the phototrophic purple bacterium Rhodopila globiformis DSM 161(T) from its draft genome sequence and evidence for a vanadium-dependent nitrogenase.</title>
        <authorList>
            <person name="Imhoff J.F."/>
            <person name="Rahn T."/>
            <person name="Kunzel S."/>
            <person name="Neulinger S.C."/>
        </authorList>
    </citation>
    <scope>NUCLEOTIDE SEQUENCE [LARGE SCALE GENOMIC DNA]</scope>
    <source>
        <strain evidence="1 2">DSM 16996</strain>
    </source>
</reference>
<name>A0A2S6N8M0_9HYPH</name>